<feature type="region of interest" description="Disordered" evidence="1">
    <location>
        <begin position="558"/>
        <end position="627"/>
    </location>
</feature>
<feature type="region of interest" description="Disordered" evidence="1">
    <location>
        <begin position="204"/>
        <end position="228"/>
    </location>
</feature>
<sequence>MAALYETMEESQPGANGFLLEHPEDPCAYLGEQESREMPSVWEWPELKAFAEKFNMKTVSFDQGKCGHSRRKPTNLLTSLPGMDELQGLRCGKNEKGIEPLAADLPQRLKQTSSWSSWVLKFNIQKKFNGLVKFHIAVEVTALKNVFQVQVLMVKRFMKVMLFQLTLLLRYQNWGEMSQTLKNMKVEPPKLMDETKRDGVSAEGRLGIEGQVPGSVPAEEGDGEGSQYEPSIYEGDEHVERMEEVENPDVNDIWGEAHGPGEPSALRALHGDDGEPMVVPTNLVYSFNLQYNFNFGSKLDLAKYDKFIKYDVQWRCNRTLERKCLLAALNLNDVEDAESDQFEMPVEPKWKIFFDFMQMVRSTTTAPVVEEDTKHVKVNHGMKKCHNCGQCWPKMTVLGNVMTVGLRNQVTVYVVTIGLRNHLMKYVVTVGLRCQCMEWLMMGLRYQTVNVLTVGLCTYIMENHLTVGLSSCLVNSVLKIGLRNYNMENVETLGLEHYVVIFQATVFKVMWSPRLPGVAQGQFYRPVRVELTVGGVPMVGYRQGIPGVDYSIELTMRKPDQPDQRPAAEPPIVGKMGTTATGPSSASAGASSASSRAPATESQPTAASAPSASSTENRANAASAPSANPAYSRLGVVAERVMPDGSRVIYRNPRETYYENVPPPTSSASAPTDPPTVDSPGPGEPEPEAEDLTVEETSSDVEVVRPTKDVYVLAPVNVLTLGLRNHVIQYVATLGLRCCAVRPATLGSEVAMIGTMTGTMKSTMMWGYFMDELYNLFVVKPCWASMVLQGTRLVPGELKRWRRSMAVIGPLYFLDIKDQLLFLAVDPCSCVASANGSEKRAVPYNVKPQGLSELIGAKEYSDSSQINSLTGDQISRHQSGPVGSKNDEFLQGSGAQLKIQVRSVNTSLEGSKSSAGAESRVAVAPVEGMSAYGGSCSGSLVAAMLFALPTLVAGQPGDGGRRDQDGDFGAYLFFFVLLAGYTAMVILGVLACIWCQQLHGERRQVGGKGAGKARAYSNREMDEWYGNDVANIHYSDEEAMPTPRLRRRRTTGSSSRGSGDGRTTSPAYSEADGPPIQDPEREPFNLWRSPDEFEEDDMPAIPEDYVPTPSTPDHWVPMSTRIQERRDRAEDARGGKGKGKEKGKEKGGREIFRPGQGARLRPATPSPSVCPAEESQEETSVASTPGTADVTPDEEEEEADPAIPFPHGAKAPPAAWMQGQRPPGQPQGPFPQQQGLQGLQAMQQGPIGPQPQREPQGAEGATPKAAPAAGSTASQAVYAAAAADDEPRGGDQAEPAGEPGLPDDGPRRGESDEVPRPTIFTAAFGTVYHVRPSCGKLRCASRIFRHEAFTPCPCGPLQRGGMVYILDNKYHTVNHSGFPMSRTSAG</sequence>
<evidence type="ECO:0000313" key="3">
    <source>
        <dbReference type="EMBL" id="CAI4015284.1"/>
    </source>
</evidence>
<comment type="caution">
    <text evidence="3">The sequence shown here is derived from an EMBL/GenBank/DDBJ whole genome shotgun (WGS) entry which is preliminary data.</text>
</comment>
<protein>
    <submittedName>
        <fullName evidence="5">Retrovirus-related Pol polyprotein from transposon TNT 1-94</fullName>
    </submittedName>
</protein>
<keyword evidence="2" id="KW-0472">Membrane</keyword>
<feature type="transmembrane region" description="Helical" evidence="2">
    <location>
        <begin position="971"/>
        <end position="994"/>
    </location>
</feature>
<feature type="compositionally biased region" description="Basic and acidic residues" evidence="1">
    <location>
        <begin position="1304"/>
        <end position="1314"/>
    </location>
</feature>
<dbReference type="EMBL" id="CAMXCT010006523">
    <property type="protein sequence ID" value="CAI4015284.1"/>
    <property type="molecule type" value="Genomic_DNA"/>
</dbReference>
<accession>A0A9P1GLA3</accession>
<keyword evidence="6" id="KW-1185">Reference proteome</keyword>
<evidence type="ECO:0000256" key="1">
    <source>
        <dbReference type="SAM" id="MobiDB-lite"/>
    </source>
</evidence>
<evidence type="ECO:0000313" key="6">
    <source>
        <dbReference type="Proteomes" id="UP001152797"/>
    </source>
</evidence>
<feature type="compositionally biased region" description="Basic and acidic residues" evidence="1">
    <location>
        <begin position="1122"/>
        <end position="1152"/>
    </location>
</feature>
<feature type="compositionally biased region" description="Low complexity" evidence="1">
    <location>
        <begin position="1258"/>
        <end position="1282"/>
    </location>
</feature>
<evidence type="ECO:0000256" key="2">
    <source>
        <dbReference type="SAM" id="Phobius"/>
    </source>
</evidence>
<keyword evidence="2" id="KW-0812">Transmembrane</keyword>
<feature type="compositionally biased region" description="Low complexity" evidence="1">
    <location>
        <begin position="1051"/>
        <end position="1065"/>
    </location>
</feature>
<dbReference type="EMBL" id="CAMXCT030006523">
    <property type="protein sequence ID" value="CAL4802596.1"/>
    <property type="molecule type" value="Genomic_DNA"/>
</dbReference>
<feature type="compositionally biased region" description="Low complexity" evidence="1">
    <location>
        <begin position="1230"/>
        <end position="1246"/>
    </location>
</feature>
<organism evidence="3">
    <name type="scientific">Cladocopium goreaui</name>
    <dbReference type="NCBI Taxonomy" id="2562237"/>
    <lineage>
        <taxon>Eukaryota</taxon>
        <taxon>Sar</taxon>
        <taxon>Alveolata</taxon>
        <taxon>Dinophyceae</taxon>
        <taxon>Suessiales</taxon>
        <taxon>Symbiodiniaceae</taxon>
        <taxon>Cladocopium</taxon>
    </lineage>
</organism>
<feature type="compositionally biased region" description="Acidic residues" evidence="1">
    <location>
        <begin position="1191"/>
        <end position="1200"/>
    </location>
</feature>
<feature type="compositionally biased region" description="Low complexity" evidence="1">
    <location>
        <begin position="577"/>
        <end position="627"/>
    </location>
</feature>
<feature type="compositionally biased region" description="Acidic residues" evidence="1">
    <location>
        <begin position="685"/>
        <end position="699"/>
    </location>
</feature>
<reference evidence="3" key="1">
    <citation type="submission" date="2022-10" db="EMBL/GenBank/DDBJ databases">
        <authorList>
            <person name="Chen Y."/>
            <person name="Dougan E. K."/>
            <person name="Chan C."/>
            <person name="Rhodes N."/>
            <person name="Thang M."/>
        </authorList>
    </citation>
    <scope>NUCLEOTIDE SEQUENCE</scope>
</reference>
<dbReference type="Proteomes" id="UP001152797">
    <property type="component" value="Unassembled WGS sequence"/>
</dbReference>
<keyword evidence="2" id="KW-1133">Transmembrane helix</keyword>
<gene>
    <name evidence="3" type="ORF">C1SCF055_LOCUS40121</name>
</gene>
<dbReference type="EMBL" id="CAMXCT020006523">
    <property type="protein sequence ID" value="CAL1168659.1"/>
    <property type="molecule type" value="Genomic_DNA"/>
</dbReference>
<evidence type="ECO:0000313" key="4">
    <source>
        <dbReference type="EMBL" id="CAL1168659.1"/>
    </source>
</evidence>
<proteinExistence type="predicted"/>
<evidence type="ECO:0000313" key="5">
    <source>
        <dbReference type="EMBL" id="CAL4802596.1"/>
    </source>
</evidence>
<name>A0A9P1GLA3_9DINO</name>
<feature type="region of interest" description="Disordered" evidence="1">
    <location>
        <begin position="1035"/>
        <end position="1314"/>
    </location>
</feature>
<feature type="region of interest" description="Disordered" evidence="1">
    <location>
        <begin position="653"/>
        <end position="700"/>
    </location>
</feature>
<dbReference type="OrthoDB" id="1645289at2759"/>
<reference evidence="4" key="2">
    <citation type="submission" date="2024-04" db="EMBL/GenBank/DDBJ databases">
        <authorList>
            <person name="Chen Y."/>
            <person name="Shah S."/>
            <person name="Dougan E. K."/>
            <person name="Thang M."/>
            <person name="Chan C."/>
        </authorList>
    </citation>
    <scope>NUCLEOTIDE SEQUENCE [LARGE SCALE GENOMIC DNA]</scope>
</reference>